<dbReference type="Gene3D" id="1.20.120.780">
    <property type="entry name" value="DNA mimic ocr"/>
    <property type="match status" value="1"/>
</dbReference>
<sequence>MTKRIVEIEDDLDDTVINIKEEILDNFKEYFNENTDIDDFDTYYQDQGCDAVHEIADSNTPIYYSEIDGLYYLYGNEFDEAYKNAGIGDGTEDNHRQVAIYCYLSEKGFDYLRELETAFDEWIADAETEDGSGKMPWDYI</sequence>
<gene>
    <name evidence="1" type="ORF">MM415B03450_0002</name>
</gene>
<accession>A0A6M3LBY1</accession>
<dbReference type="EMBL" id="MT142965">
    <property type="protein sequence ID" value="QJA91142.1"/>
    <property type="molecule type" value="Genomic_DNA"/>
</dbReference>
<protein>
    <submittedName>
        <fullName evidence="1">Uncharacterized protein</fullName>
    </submittedName>
</protein>
<organism evidence="1">
    <name type="scientific">viral metagenome</name>
    <dbReference type="NCBI Taxonomy" id="1070528"/>
    <lineage>
        <taxon>unclassified sequences</taxon>
        <taxon>metagenomes</taxon>
        <taxon>organismal metagenomes</taxon>
    </lineage>
</organism>
<dbReference type="AlphaFoldDB" id="A0A6M3LBY1"/>
<proteinExistence type="predicted"/>
<dbReference type="SUPFAM" id="SSF101059">
    <property type="entry name" value="B-form DNA mimic Ocr"/>
    <property type="match status" value="1"/>
</dbReference>
<reference evidence="1" key="1">
    <citation type="submission" date="2020-03" db="EMBL/GenBank/DDBJ databases">
        <title>The deep terrestrial virosphere.</title>
        <authorList>
            <person name="Holmfeldt K."/>
            <person name="Nilsson E."/>
            <person name="Simone D."/>
            <person name="Lopez-Fernandez M."/>
            <person name="Wu X."/>
            <person name="de Brujin I."/>
            <person name="Lundin D."/>
            <person name="Andersson A."/>
            <person name="Bertilsson S."/>
            <person name="Dopson M."/>
        </authorList>
    </citation>
    <scope>NUCLEOTIDE SEQUENCE</scope>
    <source>
        <strain evidence="1">MM415B03450</strain>
    </source>
</reference>
<evidence type="ECO:0000313" key="1">
    <source>
        <dbReference type="EMBL" id="QJA91142.1"/>
    </source>
</evidence>
<name>A0A6M3LBY1_9ZZZZ</name>
<dbReference type="InterPro" id="IPR036207">
    <property type="entry name" value="B-form_Ocr"/>
</dbReference>